<feature type="domain" description="HTH araC/xylS-type" evidence="4">
    <location>
        <begin position="159"/>
        <end position="259"/>
    </location>
</feature>
<dbReference type="SUPFAM" id="SSF46689">
    <property type="entry name" value="Homeodomain-like"/>
    <property type="match status" value="1"/>
</dbReference>
<dbReference type="SMART" id="SM00342">
    <property type="entry name" value="HTH_ARAC"/>
    <property type="match status" value="1"/>
</dbReference>
<dbReference type="RefSeq" id="WP_317081841.1">
    <property type="nucleotide sequence ID" value="NZ_JASVDY010000001.1"/>
</dbReference>
<keyword evidence="6" id="KW-1185">Reference proteome</keyword>
<reference evidence="5 6" key="1">
    <citation type="submission" date="2023-06" db="EMBL/GenBank/DDBJ databases">
        <title>Genomic Analysis of Acinetobacter Strains Recovered from South Australian Aquatic Samples provides Insights into the Circulation of Antibiotic Resistance determinants in the Environment.</title>
        <authorList>
            <person name="Tobin L."/>
            <person name="Jarocki V.M."/>
            <person name="Kenyon J."/>
            <person name="Drigo B."/>
            <person name="Donner E."/>
            <person name="Djordjevic S.P."/>
            <person name="Hamidian M."/>
        </authorList>
    </citation>
    <scope>NUCLEOTIDE SEQUENCE [LARGE SCALE GENOMIC DNA]</scope>
    <source>
        <strain evidence="5 6">SAAc652</strain>
    </source>
</reference>
<organism evidence="5 6">
    <name type="scientific">Acinetobacter chinensis</name>
    <dbReference type="NCBI Taxonomy" id="2004650"/>
    <lineage>
        <taxon>Bacteria</taxon>
        <taxon>Pseudomonadati</taxon>
        <taxon>Pseudomonadota</taxon>
        <taxon>Gammaproteobacteria</taxon>
        <taxon>Moraxellales</taxon>
        <taxon>Moraxellaceae</taxon>
        <taxon>Acinetobacter</taxon>
    </lineage>
</organism>
<sequence length="259" mass="29508">MSHIHPSFSVTEPDSIARPVAVMAMGGEIPDWEMGAHTHLKSQLMVTQSGMLTVGTAEGMWVVPPRTAIWIPAGVSHSVTSFGLSKGIVVFLDPEIVFEHLRLCTVLEVSTFLNVLLERVIDIPQLYETEEDIRLMQVVVDEIAQAQQQWFYLPVPKDKRLKKLTDELIRMPDMELRLELAADLCHISQRTLTRLFLKETGLSLNDWKRRLHILLALQWLHEGKPVQIVAQLLGYESDSSFIAMFKKIMKSPPKKYLKQ</sequence>
<dbReference type="PROSITE" id="PS01124">
    <property type="entry name" value="HTH_ARAC_FAMILY_2"/>
    <property type="match status" value="1"/>
</dbReference>
<evidence type="ECO:0000256" key="1">
    <source>
        <dbReference type="ARBA" id="ARBA00023015"/>
    </source>
</evidence>
<dbReference type="PANTHER" id="PTHR11019">
    <property type="entry name" value="HTH-TYPE TRANSCRIPTIONAL REGULATOR NIMR"/>
    <property type="match status" value="1"/>
</dbReference>
<dbReference type="InterPro" id="IPR003313">
    <property type="entry name" value="AraC-bd"/>
</dbReference>
<dbReference type="InterPro" id="IPR011051">
    <property type="entry name" value="RmlC_Cupin_sf"/>
</dbReference>
<keyword evidence="1" id="KW-0805">Transcription regulation</keyword>
<proteinExistence type="predicted"/>
<dbReference type="Gene3D" id="2.60.120.10">
    <property type="entry name" value="Jelly Rolls"/>
    <property type="match status" value="1"/>
</dbReference>
<dbReference type="EMBL" id="JASVDY010000001">
    <property type="protein sequence ID" value="MDV2467984.1"/>
    <property type="molecule type" value="Genomic_DNA"/>
</dbReference>
<evidence type="ECO:0000313" key="6">
    <source>
        <dbReference type="Proteomes" id="UP001278188"/>
    </source>
</evidence>
<evidence type="ECO:0000313" key="5">
    <source>
        <dbReference type="EMBL" id="MDV2467984.1"/>
    </source>
</evidence>
<dbReference type="InterPro" id="IPR009057">
    <property type="entry name" value="Homeodomain-like_sf"/>
</dbReference>
<dbReference type="Pfam" id="PF02311">
    <property type="entry name" value="AraC_binding"/>
    <property type="match status" value="1"/>
</dbReference>
<dbReference type="InterPro" id="IPR018060">
    <property type="entry name" value="HTH_AraC"/>
</dbReference>
<evidence type="ECO:0000256" key="2">
    <source>
        <dbReference type="ARBA" id="ARBA00023125"/>
    </source>
</evidence>
<dbReference type="CDD" id="cd06124">
    <property type="entry name" value="cupin_NimR-like_N"/>
    <property type="match status" value="1"/>
</dbReference>
<gene>
    <name evidence="5" type="ORF">QR674_03200</name>
</gene>
<name>A0ABU3WC48_9GAMM</name>
<keyword evidence="3" id="KW-0804">Transcription</keyword>
<comment type="caution">
    <text evidence="5">The sequence shown here is derived from an EMBL/GenBank/DDBJ whole genome shotgun (WGS) entry which is preliminary data.</text>
</comment>
<protein>
    <submittedName>
        <fullName evidence="5">Helix-turn-helix transcriptional regulator</fullName>
    </submittedName>
</protein>
<evidence type="ECO:0000259" key="4">
    <source>
        <dbReference type="PROSITE" id="PS01124"/>
    </source>
</evidence>
<keyword evidence="2" id="KW-0238">DNA-binding</keyword>
<dbReference type="Pfam" id="PF12833">
    <property type="entry name" value="HTH_18"/>
    <property type="match status" value="1"/>
</dbReference>
<dbReference type="SUPFAM" id="SSF51182">
    <property type="entry name" value="RmlC-like cupins"/>
    <property type="match status" value="1"/>
</dbReference>
<dbReference type="Gene3D" id="1.10.10.60">
    <property type="entry name" value="Homeodomain-like"/>
    <property type="match status" value="1"/>
</dbReference>
<evidence type="ECO:0000256" key="3">
    <source>
        <dbReference type="ARBA" id="ARBA00023163"/>
    </source>
</evidence>
<dbReference type="InterPro" id="IPR014710">
    <property type="entry name" value="RmlC-like_jellyroll"/>
</dbReference>
<dbReference type="Proteomes" id="UP001278188">
    <property type="component" value="Unassembled WGS sequence"/>
</dbReference>
<dbReference type="PANTHER" id="PTHR11019:SF199">
    <property type="entry name" value="HTH-TYPE TRANSCRIPTIONAL REGULATOR NIMR"/>
    <property type="match status" value="1"/>
</dbReference>
<accession>A0ABU3WC48</accession>